<proteinExistence type="predicted"/>
<accession>A0A1G2SZ64</accession>
<dbReference type="Pfam" id="PF13367">
    <property type="entry name" value="PrsW-protease"/>
    <property type="match status" value="1"/>
</dbReference>
<comment type="caution">
    <text evidence="2">The sequence shown here is derived from an EMBL/GenBank/DDBJ whole genome shotgun (WGS) entry which is preliminary data.</text>
</comment>
<sequence length="230" mass="25054">MANTVIYALLGGILPALVWLIFWLREDRKNPEPRLYIFTTFLLGMGGVLLITIGALVFDEQVGDILDHTSIYALISLAALEEILKFGAAYIGGLHGTEDNEPIDPMIYMITAALGFVALENALFIFGPLVDGEVMKSIITGHMRFVGASLLHVVSSGIIGVALSFSFYKSGVRKFFNILIAIIGAIAFHTFFNAIITLFKDNGPTIAAIAVWVGVIFLLWAFEKAKAIAR</sequence>
<gene>
    <name evidence="2" type="ORF">A2832_02060</name>
</gene>
<dbReference type="GO" id="GO:0008233">
    <property type="term" value="F:peptidase activity"/>
    <property type="evidence" value="ECO:0007669"/>
    <property type="project" value="InterPro"/>
</dbReference>
<dbReference type="STRING" id="1802737.A2832_02060"/>
<keyword evidence="1" id="KW-0812">Transmembrane</keyword>
<feature type="transmembrane region" description="Helical" evidence="1">
    <location>
        <begin position="70"/>
        <end position="94"/>
    </location>
</feature>
<dbReference type="InterPro" id="IPR026898">
    <property type="entry name" value="PrsW"/>
</dbReference>
<organism evidence="2 3">
    <name type="scientific">Candidatus Zambryskibacteria bacterium RIFCSPHIGHO2_01_FULL_44_22b</name>
    <dbReference type="NCBI Taxonomy" id="1802737"/>
    <lineage>
        <taxon>Bacteria</taxon>
        <taxon>Candidatus Zambryskiibacteriota</taxon>
    </lineage>
</organism>
<protein>
    <recommendedName>
        <fullName evidence="4">Protease PrsW</fullName>
    </recommendedName>
</protein>
<name>A0A1G2SZ64_9BACT</name>
<dbReference type="PANTHER" id="PTHR36844:SF1">
    <property type="entry name" value="PROTEASE PRSW"/>
    <property type="match status" value="1"/>
</dbReference>
<feature type="transmembrane region" description="Helical" evidence="1">
    <location>
        <begin position="175"/>
        <end position="199"/>
    </location>
</feature>
<keyword evidence="1" id="KW-0472">Membrane</keyword>
<feature type="transmembrane region" description="Helical" evidence="1">
    <location>
        <begin position="36"/>
        <end position="58"/>
    </location>
</feature>
<feature type="transmembrane region" description="Helical" evidence="1">
    <location>
        <begin position="205"/>
        <end position="222"/>
    </location>
</feature>
<feature type="transmembrane region" description="Helical" evidence="1">
    <location>
        <begin position="6"/>
        <end position="24"/>
    </location>
</feature>
<evidence type="ECO:0000313" key="3">
    <source>
        <dbReference type="Proteomes" id="UP000178538"/>
    </source>
</evidence>
<dbReference type="EMBL" id="MHVG01000023">
    <property type="protein sequence ID" value="OHA89899.1"/>
    <property type="molecule type" value="Genomic_DNA"/>
</dbReference>
<evidence type="ECO:0000313" key="2">
    <source>
        <dbReference type="EMBL" id="OHA89899.1"/>
    </source>
</evidence>
<feature type="transmembrane region" description="Helical" evidence="1">
    <location>
        <begin position="146"/>
        <end position="168"/>
    </location>
</feature>
<feature type="transmembrane region" description="Helical" evidence="1">
    <location>
        <begin position="106"/>
        <end position="126"/>
    </location>
</feature>
<evidence type="ECO:0008006" key="4">
    <source>
        <dbReference type="Google" id="ProtNLM"/>
    </source>
</evidence>
<keyword evidence="1" id="KW-1133">Transmembrane helix</keyword>
<dbReference type="AlphaFoldDB" id="A0A1G2SZ64"/>
<dbReference type="Proteomes" id="UP000178538">
    <property type="component" value="Unassembled WGS sequence"/>
</dbReference>
<dbReference type="PANTHER" id="PTHR36844">
    <property type="entry name" value="PROTEASE PRSW"/>
    <property type="match status" value="1"/>
</dbReference>
<evidence type="ECO:0000256" key="1">
    <source>
        <dbReference type="SAM" id="Phobius"/>
    </source>
</evidence>
<reference evidence="2 3" key="1">
    <citation type="journal article" date="2016" name="Nat. Commun.">
        <title>Thousands of microbial genomes shed light on interconnected biogeochemical processes in an aquifer system.</title>
        <authorList>
            <person name="Anantharaman K."/>
            <person name="Brown C.T."/>
            <person name="Hug L.A."/>
            <person name="Sharon I."/>
            <person name="Castelle C.J."/>
            <person name="Probst A.J."/>
            <person name="Thomas B.C."/>
            <person name="Singh A."/>
            <person name="Wilkins M.J."/>
            <person name="Karaoz U."/>
            <person name="Brodie E.L."/>
            <person name="Williams K.H."/>
            <person name="Hubbard S.S."/>
            <person name="Banfield J.F."/>
        </authorList>
    </citation>
    <scope>NUCLEOTIDE SEQUENCE [LARGE SCALE GENOMIC DNA]</scope>
</reference>